<comment type="PTM">
    <text evidence="8">Activated by phosphorylation.</text>
</comment>
<dbReference type="Pfam" id="PF02879">
    <property type="entry name" value="PGM_PMM_II"/>
    <property type="match status" value="1"/>
</dbReference>
<evidence type="ECO:0000256" key="2">
    <source>
        <dbReference type="ARBA" id="ARBA00022553"/>
    </source>
</evidence>
<evidence type="ECO:0000256" key="4">
    <source>
        <dbReference type="ARBA" id="ARBA00022842"/>
    </source>
</evidence>
<keyword evidence="4 8" id="KW-0460">Magnesium</keyword>
<dbReference type="SUPFAM" id="SSF55957">
    <property type="entry name" value="Phosphoglucomutase, C-terminal domain"/>
    <property type="match status" value="1"/>
</dbReference>
<evidence type="ECO:0000256" key="7">
    <source>
        <dbReference type="ARBA" id="ARBA00068193"/>
    </source>
</evidence>
<dbReference type="Gene3D" id="3.30.310.50">
    <property type="entry name" value="Alpha-D-phosphohexomutase, C-terminal domain"/>
    <property type="match status" value="1"/>
</dbReference>
<feature type="domain" description="Alpha-D-phosphohexomutase alpha/beta/alpha" evidence="14">
    <location>
        <begin position="261"/>
        <end position="372"/>
    </location>
</feature>
<dbReference type="GO" id="GO:0005975">
    <property type="term" value="P:carbohydrate metabolic process"/>
    <property type="evidence" value="ECO:0007669"/>
    <property type="project" value="InterPro"/>
</dbReference>
<feature type="active site" description="Phosphoserine intermediate" evidence="8">
    <location>
        <position position="103"/>
    </location>
</feature>
<dbReference type="NCBIfam" id="NF008139">
    <property type="entry name" value="PRK10887.1"/>
    <property type="match status" value="1"/>
</dbReference>
<evidence type="ECO:0000256" key="5">
    <source>
        <dbReference type="ARBA" id="ARBA00023235"/>
    </source>
</evidence>
<sequence>MGRKYFGTDGIRGEANIELTPELAMDLGFALGYYLTKKSNGKTPKVILGTDTRVSGYMLRSSIFAGLTSMGVNIDFVGVLPTPGVAYITKQSKADAGIMISASHNPAKDNGIKIFSSDGYKLPDSVEEELENLIDSASELKKYRKSGDEVGKFRYSEDDFYIYQDFLLSTVKNNFKGMKIILDTANGASYRIAPRVFYELGAEIVAINNIPNGRNINVKCGSTDMGILQKVVLGYNADLGLAFDGDADRLLAVDHTGKIIDGDKIIAAIVKKFKAEGKLNKNKVVTTTMSNMGFEKHLKDNGIELIRAQVGDRYVLEKMKEDNLNIGGEQSGHIIFLDYNTTGDGILTALQLVDALKEQKKSLHDLVKDIEEYPQTMINVKVSNEKKRSWHENKDIIEFIDKKEKEMNGNGRVIVRPSGTEPLIRVMVEGNSMDMVVTVAQEIADLIENKLS</sequence>
<dbReference type="GO" id="GO:0004615">
    <property type="term" value="F:phosphomannomutase activity"/>
    <property type="evidence" value="ECO:0007669"/>
    <property type="project" value="TreeGrafter"/>
</dbReference>
<keyword evidence="16" id="KW-1185">Reference proteome</keyword>
<dbReference type="FunFam" id="3.30.310.50:FF:000001">
    <property type="entry name" value="Phosphoglucosamine mutase"/>
    <property type="match status" value="1"/>
</dbReference>
<dbReference type="HAMAP" id="MF_01554_B">
    <property type="entry name" value="GlmM_B"/>
    <property type="match status" value="1"/>
</dbReference>
<organism evidence="15 16">
    <name type="scientific">Haliovirga abyssi</name>
    <dbReference type="NCBI Taxonomy" id="2996794"/>
    <lineage>
        <taxon>Bacteria</taxon>
        <taxon>Fusobacteriati</taxon>
        <taxon>Fusobacteriota</taxon>
        <taxon>Fusobacteriia</taxon>
        <taxon>Fusobacteriales</taxon>
        <taxon>Haliovirgaceae</taxon>
        <taxon>Haliovirga</taxon>
    </lineage>
</organism>
<evidence type="ECO:0000256" key="9">
    <source>
        <dbReference type="RuleBase" id="RU004326"/>
    </source>
</evidence>
<evidence type="ECO:0000256" key="1">
    <source>
        <dbReference type="ARBA" id="ARBA00010231"/>
    </source>
</evidence>
<dbReference type="GO" id="GO:0008966">
    <property type="term" value="F:phosphoglucosamine mutase activity"/>
    <property type="evidence" value="ECO:0007669"/>
    <property type="project" value="UniProtKB-UniRule"/>
</dbReference>
<dbReference type="NCBIfam" id="TIGR01455">
    <property type="entry name" value="glmM"/>
    <property type="match status" value="1"/>
</dbReference>
<dbReference type="Pfam" id="PF02880">
    <property type="entry name" value="PGM_PMM_III"/>
    <property type="match status" value="1"/>
</dbReference>
<evidence type="ECO:0000256" key="8">
    <source>
        <dbReference type="HAMAP-Rule" id="MF_01554"/>
    </source>
</evidence>
<dbReference type="InterPro" id="IPR006352">
    <property type="entry name" value="GlmM_bact"/>
</dbReference>
<evidence type="ECO:0000256" key="6">
    <source>
        <dbReference type="ARBA" id="ARBA00066330"/>
    </source>
</evidence>
<dbReference type="FunFam" id="3.40.120.10:FF:000001">
    <property type="entry name" value="Phosphoglucosamine mutase"/>
    <property type="match status" value="1"/>
</dbReference>
<dbReference type="Pfam" id="PF00408">
    <property type="entry name" value="PGM_PMM_IV"/>
    <property type="match status" value="1"/>
</dbReference>
<dbReference type="SUPFAM" id="SSF53738">
    <property type="entry name" value="Phosphoglucomutase, first 3 domains"/>
    <property type="match status" value="3"/>
</dbReference>
<dbReference type="FunFam" id="3.40.120.10:FF:000002">
    <property type="entry name" value="Phosphoglucosamine mutase"/>
    <property type="match status" value="1"/>
</dbReference>
<dbReference type="PRINTS" id="PR00509">
    <property type="entry name" value="PGMPMM"/>
</dbReference>
<accession>A0AAU9DV11</accession>
<keyword evidence="3 8" id="KW-0479">Metal-binding</keyword>
<dbReference type="PROSITE" id="PS00710">
    <property type="entry name" value="PGM_PMM"/>
    <property type="match status" value="1"/>
</dbReference>
<dbReference type="InterPro" id="IPR005844">
    <property type="entry name" value="A-D-PHexomutase_a/b/a-I"/>
</dbReference>
<dbReference type="KEGG" id="haby:HLVA_04900"/>
<evidence type="ECO:0000256" key="10">
    <source>
        <dbReference type="RuleBase" id="RU004327"/>
    </source>
</evidence>
<evidence type="ECO:0000259" key="11">
    <source>
        <dbReference type="Pfam" id="PF00408"/>
    </source>
</evidence>
<dbReference type="InterPro" id="IPR036900">
    <property type="entry name" value="A-D-PHexomutase_C_sf"/>
</dbReference>
<dbReference type="EMBL" id="AP027059">
    <property type="protein sequence ID" value="BDU49921.1"/>
    <property type="molecule type" value="Genomic_DNA"/>
</dbReference>
<name>A0AAU9DV11_9FUSO</name>
<evidence type="ECO:0000259" key="14">
    <source>
        <dbReference type="Pfam" id="PF02880"/>
    </source>
</evidence>
<feature type="domain" description="Alpha-D-phosphohexomutase alpha/beta/alpha" evidence="12">
    <location>
        <begin position="3"/>
        <end position="139"/>
    </location>
</feature>
<dbReference type="EC" id="5.4.2.10" evidence="6 8"/>
<dbReference type="GO" id="GO:0000287">
    <property type="term" value="F:magnesium ion binding"/>
    <property type="evidence" value="ECO:0007669"/>
    <property type="project" value="UniProtKB-UniRule"/>
</dbReference>
<dbReference type="InterPro" id="IPR005846">
    <property type="entry name" value="A-D-PHexomutase_a/b/a-III"/>
</dbReference>
<comment type="similarity">
    <text evidence="1 8 9">Belongs to the phosphohexose mutase family.</text>
</comment>
<comment type="cofactor">
    <cofactor evidence="8">
        <name>Mg(2+)</name>
        <dbReference type="ChEBI" id="CHEBI:18420"/>
    </cofactor>
    <text evidence="8">Binds 1 Mg(2+) ion per subunit.</text>
</comment>
<comment type="catalytic activity">
    <reaction evidence="8 10">
        <text>alpha-D-glucosamine 1-phosphate = D-glucosamine 6-phosphate</text>
        <dbReference type="Rhea" id="RHEA:23424"/>
        <dbReference type="ChEBI" id="CHEBI:58516"/>
        <dbReference type="ChEBI" id="CHEBI:58725"/>
        <dbReference type="EC" id="5.4.2.10"/>
    </reaction>
</comment>
<feature type="binding site" evidence="8">
    <location>
        <position position="246"/>
    </location>
    <ligand>
        <name>Mg(2+)</name>
        <dbReference type="ChEBI" id="CHEBI:18420"/>
    </ligand>
</feature>
<dbReference type="InterPro" id="IPR016066">
    <property type="entry name" value="A-D-PHexomutase_CS"/>
</dbReference>
<dbReference type="Proteomes" id="UP001321582">
    <property type="component" value="Chromosome"/>
</dbReference>
<dbReference type="PANTHER" id="PTHR42946:SF1">
    <property type="entry name" value="PHOSPHOGLUCOMUTASE (ALPHA-D-GLUCOSE-1,6-BISPHOSPHATE-DEPENDENT)"/>
    <property type="match status" value="1"/>
</dbReference>
<dbReference type="InterPro" id="IPR016055">
    <property type="entry name" value="A-D-PHexomutase_a/b/a-I/II/III"/>
</dbReference>
<comment type="function">
    <text evidence="8 10">Catalyzes the conversion of glucosamine-6-phosphate to glucosamine-1-phosphate.</text>
</comment>
<evidence type="ECO:0000259" key="12">
    <source>
        <dbReference type="Pfam" id="PF02878"/>
    </source>
</evidence>
<dbReference type="InterPro" id="IPR005845">
    <property type="entry name" value="A-D-PHexomutase_a/b/a-II"/>
</dbReference>
<feature type="binding site" evidence="8">
    <location>
        <position position="244"/>
    </location>
    <ligand>
        <name>Mg(2+)</name>
        <dbReference type="ChEBI" id="CHEBI:18420"/>
    </ligand>
</feature>
<proteinExistence type="inferred from homology"/>
<dbReference type="InterPro" id="IPR005841">
    <property type="entry name" value="Alpha-D-phosphohexomutase_SF"/>
</dbReference>
<dbReference type="InterPro" id="IPR005843">
    <property type="entry name" value="A-D-PHexomutase_C"/>
</dbReference>
<evidence type="ECO:0000313" key="15">
    <source>
        <dbReference type="EMBL" id="BDU49921.1"/>
    </source>
</evidence>
<protein>
    <recommendedName>
        <fullName evidence="7 8">Phosphoglucosamine mutase</fullName>
        <ecNumber evidence="6 8">5.4.2.10</ecNumber>
    </recommendedName>
</protein>
<feature type="domain" description="Alpha-D-phosphohexomutase alpha/beta/alpha" evidence="13">
    <location>
        <begin position="163"/>
        <end position="257"/>
    </location>
</feature>
<evidence type="ECO:0000313" key="16">
    <source>
        <dbReference type="Proteomes" id="UP001321582"/>
    </source>
</evidence>
<dbReference type="PANTHER" id="PTHR42946">
    <property type="entry name" value="PHOSPHOHEXOSE MUTASE"/>
    <property type="match status" value="1"/>
</dbReference>
<dbReference type="AlphaFoldDB" id="A0AAU9DV11"/>
<feature type="binding site" evidence="8">
    <location>
        <position position="248"/>
    </location>
    <ligand>
        <name>Mg(2+)</name>
        <dbReference type="ChEBI" id="CHEBI:18420"/>
    </ligand>
</feature>
<dbReference type="InterPro" id="IPR050060">
    <property type="entry name" value="Phosphoglucosamine_mutase"/>
</dbReference>
<feature type="binding site" description="via phosphate group" evidence="8">
    <location>
        <position position="103"/>
    </location>
    <ligand>
        <name>Mg(2+)</name>
        <dbReference type="ChEBI" id="CHEBI:18420"/>
    </ligand>
</feature>
<dbReference type="GO" id="GO:0005829">
    <property type="term" value="C:cytosol"/>
    <property type="evidence" value="ECO:0007669"/>
    <property type="project" value="TreeGrafter"/>
</dbReference>
<evidence type="ECO:0000259" key="13">
    <source>
        <dbReference type="Pfam" id="PF02879"/>
    </source>
</evidence>
<feature type="modified residue" description="Phosphoserine" evidence="8">
    <location>
        <position position="103"/>
    </location>
</feature>
<dbReference type="Gene3D" id="3.40.120.10">
    <property type="entry name" value="Alpha-D-Glucose-1,6-Bisphosphate, subunit A, domain 3"/>
    <property type="match status" value="3"/>
</dbReference>
<gene>
    <name evidence="8 15" type="primary">glmM</name>
    <name evidence="15" type="ORF">HLVA_04900</name>
</gene>
<dbReference type="GO" id="GO:0009252">
    <property type="term" value="P:peptidoglycan biosynthetic process"/>
    <property type="evidence" value="ECO:0007669"/>
    <property type="project" value="TreeGrafter"/>
</dbReference>
<dbReference type="RefSeq" id="WP_307904861.1">
    <property type="nucleotide sequence ID" value="NZ_AP027059.1"/>
</dbReference>
<feature type="domain" description="Alpha-D-phosphohexomutase C-terminal" evidence="11">
    <location>
        <begin position="377"/>
        <end position="445"/>
    </location>
</feature>
<dbReference type="Pfam" id="PF02878">
    <property type="entry name" value="PGM_PMM_I"/>
    <property type="match status" value="1"/>
</dbReference>
<dbReference type="GO" id="GO:0006048">
    <property type="term" value="P:UDP-N-acetylglucosamine biosynthetic process"/>
    <property type="evidence" value="ECO:0007669"/>
    <property type="project" value="TreeGrafter"/>
</dbReference>
<evidence type="ECO:0000256" key="3">
    <source>
        <dbReference type="ARBA" id="ARBA00022723"/>
    </source>
</evidence>
<keyword evidence="2 8" id="KW-0597">Phosphoprotein</keyword>
<reference evidence="15 16" key="1">
    <citation type="submission" date="2022-11" db="EMBL/GenBank/DDBJ databases">
        <title>Haliovirga abyssi gen. nov., sp. nov., a mesophilic fermentative bacterium isolated from the Iheya North hydrothermal field and the proposal of Haliovirgaceae fam. nov.</title>
        <authorList>
            <person name="Miyazaki U."/>
            <person name="Tame A."/>
            <person name="Miyazaki J."/>
            <person name="Takai K."/>
            <person name="Sawayama S."/>
            <person name="Kitajima M."/>
            <person name="Okamoto A."/>
            <person name="Nakagawa S."/>
        </authorList>
    </citation>
    <scope>NUCLEOTIDE SEQUENCE [LARGE SCALE GENOMIC DNA]</scope>
    <source>
        <strain evidence="15 16">IC12</strain>
    </source>
</reference>
<keyword evidence="5 8" id="KW-0413">Isomerase</keyword>
<dbReference type="CDD" id="cd05802">
    <property type="entry name" value="GlmM"/>
    <property type="match status" value="1"/>
</dbReference>